<dbReference type="InterPro" id="IPR024199">
    <property type="entry name" value="Uncharacterised_DsbB"/>
</dbReference>
<comment type="subcellular location">
    <subcellularLocation>
        <location evidence="1">Membrane</location>
        <topology evidence="1">Multi-pass membrane protein</topology>
    </subcellularLocation>
</comment>
<evidence type="ECO:0000313" key="7">
    <source>
        <dbReference type="Proteomes" id="UP000824321"/>
    </source>
</evidence>
<sequence>MTETSSLRLAQRIALAVPALLLAGAYISQYGFDLFPCEMCWWQRYPHFAAVVLALMGFFLAPKRLWVALAAGAILISGLIGLFHAGVEYDWWEGVTSCAAMPQAGKGQSALDAIMNAPIVRCDEAPWTFLGVSLAGFNFLISTGAALAIFNLLRKGEKA</sequence>
<dbReference type="SUPFAM" id="SSF158442">
    <property type="entry name" value="DsbB-like"/>
    <property type="match status" value="1"/>
</dbReference>
<evidence type="ECO:0000256" key="5">
    <source>
        <dbReference type="SAM" id="Phobius"/>
    </source>
</evidence>
<proteinExistence type="predicted"/>
<gene>
    <name evidence="6" type="ORF">K3136_08835</name>
</gene>
<evidence type="ECO:0000256" key="4">
    <source>
        <dbReference type="ARBA" id="ARBA00023136"/>
    </source>
</evidence>
<feature type="transmembrane region" description="Helical" evidence="5">
    <location>
        <begin position="44"/>
        <end position="61"/>
    </location>
</feature>
<dbReference type="Gene3D" id="1.20.1550.10">
    <property type="entry name" value="DsbB-like"/>
    <property type="match status" value="1"/>
</dbReference>
<dbReference type="InterPro" id="IPR023380">
    <property type="entry name" value="DsbB-like_sf"/>
</dbReference>
<dbReference type="RefSeq" id="WP_221429952.1">
    <property type="nucleotide sequence ID" value="NZ_CP081294.1"/>
</dbReference>
<keyword evidence="2 5" id="KW-0812">Transmembrane</keyword>
<feature type="transmembrane region" description="Helical" evidence="5">
    <location>
        <begin position="12"/>
        <end position="32"/>
    </location>
</feature>
<keyword evidence="7" id="KW-1185">Reference proteome</keyword>
<dbReference type="PIRSF" id="PIRSF033913">
    <property type="entry name" value="S-S_format_DsbB"/>
    <property type="match status" value="1"/>
</dbReference>
<feature type="transmembrane region" description="Helical" evidence="5">
    <location>
        <begin position="127"/>
        <end position="153"/>
    </location>
</feature>
<name>A0ABX9A4F9_9SPHN</name>
<keyword evidence="3 5" id="KW-1133">Transmembrane helix</keyword>
<dbReference type="InterPro" id="IPR003752">
    <property type="entry name" value="DiS_bond_form_DsbB/BdbC"/>
</dbReference>
<accession>A0ABX9A4F9</accession>
<organism evidence="6 7">
    <name type="scientific">Qipengyuania gelatinilytica</name>
    <dbReference type="NCBI Taxonomy" id="2867231"/>
    <lineage>
        <taxon>Bacteria</taxon>
        <taxon>Pseudomonadati</taxon>
        <taxon>Pseudomonadota</taxon>
        <taxon>Alphaproteobacteria</taxon>
        <taxon>Sphingomonadales</taxon>
        <taxon>Erythrobacteraceae</taxon>
        <taxon>Qipengyuania</taxon>
    </lineage>
</organism>
<evidence type="ECO:0000256" key="1">
    <source>
        <dbReference type="ARBA" id="ARBA00004141"/>
    </source>
</evidence>
<dbReference type="EMBL" id="CP081294">
    <property type="protein sequence ID" value="QZD94203.1"/>
    <property type="molecule type" value="Genomic_DNA"/>
</dbReference>
<protein>
    <submittedName>
        <fullName evidence="6">Disulfide bond formation protein B</fullName>
    </submittedName>
</protein>
<keyword evidence="4 5" id="KW-0472">Membrane</keyword>
<evidence type="ECO:0000256" key="2">
    <source>
        <dbReference type="ARBA" id="ARBA00022692"/>
    </source>
</evidence>
<evidence type="ECO:0000313" key="6">
    <source>
        <dbReference type="EMBL" id="QZD94203.1"/>
    </source>
</evidence>
<dbReference type="Pfam" id="PF02600">
    <property type="entry name" value="DsbB"/>
    <property type="match status" value="1"/>
</dbReference>
<reference evidence="6 7" key="1">
    <citation type="submission" date="2021-08" db="EMBL/GenBank/DDBJ databases">
        <title>Comparative Genomics Analysis of the Genus Qipengyuania Reveals Extensive Genetic Diversity and Metabolic Versatility, Including the Description of Fifteen Novel Species.</title>
        <authorList>
            <person name="Liu Y."/>
        </authorList>
    </citation>
    <scope>NUCLEOTIDE SEQUENCE [LARGE SCALE GENOMIC DNA]</scope>
    <source>
        <strain evidence="6 7">1NDH1</strain>
    </source>
</reference>
<dbReference type="Proteomes" id="UP000824321">
    <property type="component" value="Chromosome"/>
</dbReference>
<feature type="transmembrane region" description="Helical" evidence="5">
    <location>
        <begin position="66"/>
        <end position="87"/>
    </location>
</feature>
<evidence type="ECO:0000256" key="3">
    <source>
        <dbReference type="ARBA" id="ARBA00022989"/>
    </source>
</evidence>